<gene>
    <name evidence="1" type="ORF">QR685DRAFT_49639</name>
</gene>
<keyword evidence="2" id="KW-1185">Reference proteome</keyword>
<dbReference type="Proteomes" id="UP001451303">
    <property type="component" value="Unassembled WGS sequence"/>
</dbReference>
<dbReference type="SUPFAM" id="SSF53335">
    <property type="entry name" value="S-adenosyl-L-methionine-dependent methyltransferases"/>
    <property type="match status" value="1"/>
</dbReference>
<name>A0ABR3DS03_NEUIN</name>
<dbReference type="EMBL" id="JAVLET010000001">
    <property type="protein sequence ID" value="KAL0475450.1"/>
    <property type="molecule type" value="Genomic_DNA"/>
</dbReference>
<reference evidence="1 2" key="1">
    <citation type="submission" date="2023-09" db="EMBL/GenBank/DDBJ databases">
        <title>Multi-omics analysis of a traditional fermented food reveals byproduct-associated fungal strains for waste-to-food upcycling.</title>
        <authorList>
            <consortium name="Lawrence Berkeley National Laboratory"/>
            <person name="Rekdal V.M."/>
            <person name="Villalobos-Escobedo J.M."/>
            <person name="Rodriguez-Valeron N."/>
            <person name="Garcia M.O."/>
            <person name="Vasquez D.P."/>
            <person name="Damayanti I."/>
            <person name="Sorensen P.M."/>
            <person name="Baidoo E.E."/>
            <person name="De Carvalho A.C."/>
            <person name="Riley R."/>
            <person name="Lipzen A."/>
            <person name="He G."/>
            <person name="Yan M."/>
            <person name="Haridas S."/>
            <person name="Daum C."/>
            <person name="Yoshinaga Y."/>
            <person name="Ng V."/>
            <person name="Grigoriev I.V."/>
            <person name="Munk R."/>
            <person name="Nuraida L."/>
            <person name="Wijaya C.H."/>
            <person name="Morales P.-C."/>
            <person name="Keasling J.D."/>
        </authorList>
    </citation>
    <scope>NUCLEOTIDE SEQUENCE [LARGE SCALE GENOMIC DNA]</scope>
    <source>
        <strain evidence="1 2">FGSC 2613</strain>
    </source>
</reference>
<dbReference type="PANTHER" id="PTHR47473:SF1">
    <property type="entry name" value="METHYLTRANSFERASE DOMAIN-CONTAINING PROTEIN"/>
    <property type="match status" value="1"/>
</dbReference>
<dbReference type="InterPro" id="IPR021829">
    <property type="entry name" value="DUF3419"/>
</dbReference>
<evidence type="ECO:0000313" key="2">
    <source>
        <dbReference type="Proteomes" id="UP001451303"/>
    </source>
</evidence>
<proteinExistence type="predicted"/>
<dbReference type="Pfam" id="PF11899">
    <property type="entry name" value="DUF3419"/>
    <property type="match status" value="1"/>
</dbReference>
<dbReference type="Pfam" id="PF13489">
    <property type="entry name" value="Methyltransf_23"/>
    <property type="match status" value="1"/>
</dbReference>
<sequence length="910" mass="101635">MGENSAMASHGLHMGNISLPSLSVTRTLADLNFNTTTTKSIFITGVAVLAFLITTSNYSRKTTKNEDDNESDSNPSSLKSLLLFCYSCFIKPHATAGTTGTQQDALESFYGSQADIYDATRGTLLKGREDMLALVASQLRYKVEAGLGGLGGAGDGLEKGQRNGKTYGTVVGTETGTRRKPIWVDVGGGTGWNIEAMAKFVDVSEFFKTVYLVDFSPSLCEVARKRFARLGWENVRVICTDARKFRLEDYEDVDEGESGSGPSSPSLSSWWGETKPGRHAGAELITMSYSLSMMPDYFSIIDSLESLLAPHGLIAVVDFYAQSKVDFTFRNFTGGLVNRHVGYFARNFWRSWFDADRVSLEPARRDYLEYRFGTVLTVNARNNRLGAIPYYIWLGCLKKPFSTSSLPHEIVEHIDAIATESPRSSPRLVGKHSSSATNALAFAVGRTAPEMRSKAFNTAIENISANLPLPSFFYQNHHWRIYYDDQLPKHTQFNDEYIYAFTWEDSRVDRELLNLGPDDVVLAITSAGDNILSYLMQSPARVHAVDLNPAQNHLLELKVASFTALDYPDVWKIFGEGKHPDFRSLLISKLSPHLSGRAFQYWLSNAHIFTNPTGRGLYDTGGSRYAIRFFRWISTLFFCRSAVRRLLSTRTLEEQRSIYHTKIRPCLLNRFVNGLVLSSDAFLWSALGVPKNQVAMIEADYHRRSTSSSSSATPSSKEKPSRAEAILDYTTSTLDPVLSTSHLASDNPYYLVCVLGQYTRQCHPDYLSPAAHSILSAPGAFDGLRIHTDEIQEVLARFQPGTLTVAVVMDSMDWFDPPSPEEEKEGRGKAREQVRRLNRALKVGGKVLLRSAGVEPWYVRVFVEEGFGARRVGCRESERGDQECIDRVNMYASCWILEKIEDLEELVDSA</sequence>
<comment type="caution">
    <text evidence="1">The sequence shown here is derived from an EMBL/GenBank/DDBJ whole genome shotgun (WGS) entry which is preliminary data.</text>
</comment>
<evidence type="ECO:0008006" key="3">
    <source>
        <dbReference type="Google" id="ProtNLM"/>
    </source>
</evidence>
<protein>
    <recommendedName>
        <fullName evidence="3">Betaine lipid synthase</fullName>
    </recommendedName>
</protein>
<evidence type="ECO:0000313" key="1">
    <source>
        <dbReference type="EMBL" id="KAL0475450.1"/>
    </source>
</evidence>
<dbReference type="PANTHER" id="PTHR47473">
    <property type="entry name" value="BTA1P"/>
    <property type="match status" value="1"/>
</dbReference>
<dbReference type="CDD" id="cd02440">
    <property type="entry name" value="AdoMet_MTases"/>
    <property type="match status" value="1"/>
</dbReference>
<dbReference type="Gene3D" id="3.40.50.150">
    <property type="entry name" value="Vaccinia Virus protein VP39"/>
    <property type="match status" value="1"/>
</dbReference>
<accession>A0ABR3DS03</accession>
<organism evidence="1 2">
    <name type="scientific">Neurospora intermedia</name>
    <dbReference type="NCBI Taxonomy" id="5142"/>
    <lineage>
        <taxon>Eukaryota</taxon>
        <taxon>Fungi</taxon>
        <taxon>Dikarya</taxon>
        <taxon>Ascomycota</taxon>
        <taxon>Pezizomycotina</taxon>
        <taxon>Sordariomycetes</taxon>
        <taxon>Sordariomycetidae</taxon>
        <taxon>Sordariales</taxon>
        <taxon>Sordariaceae</taxon>
        <taxon>Neurospora</taxon>
    </lineage>
</organism>
<dbReference type="InterPro" id="IPR029063">
    <property type="entry name" value="SAM-dependent_MTases_sf"/>
</dbReference>